<dbReference type="SMART" id="SM00256">
    <property type="entry name" value="FBOX"/>
    <property type="match status" value="1"/>
</dbReference>
<accession>A0A7S9KPJ9</accession>
<dbReference type="GO" id="GO:0003824">
    <property type="term" value="F:catalytic activity"/>
    <property type="evidence" value="ECO:0007669"/>
    <property type="project" value="InterPro"/>
</dbReference>
<dbReference type="InterPro" id="IPR032675">
    <property type="entry name" value="LRR_dom_sf"/>
</dbReference>
<feature type="domain" description="F-box" evidence="1">
    <location>
        <begin position="459"/>
        <end position="508"/>
    </location>
</feature>
<dbReference type="SUPFAM" id="SSF52047">
    <property type="entry name" value="RNI-like"/>
    <property type="match status" value="1"/>
</dbReference>
<evidence type="ECO:0000313" key="2">
    <source>
        <dbReference type="EMBL" id="QPG96620.1"/>
    </source>
</evidence>
<dbReference type="AlphaFoldDB" id="A0A7S9KPJ9"/>
<dbReference type="InterPro" id="IPR019734">
    <property type="entry name" value="TPR_rpt"/>
</dbReference>
<dbReference type="InterPro" id="IPR001544">
    <property type="entry name" value="Aminotrans_IV"/>
</dbReference>
<evidence type="ECO:0000259" key="1">
    <source>
        <dbReference type="PROSITE" id="PS50181"/>
    </source>
</evidence>
<dbReference type="Gene3D" id="1.25.40.10">
    <property type="entry name" value="Tetratricopeptide repeat domain"/>
    <property type="match status" value="1"/>
</dbReference>
<dbReference type="Gene3D" id="3.80.10.10">
    <property type="entry name" value="Ribonuclease Inhibitor"/>
    <property type="match status" value="1"/>
</dbReference>
<dbReference type="PROSITE" id="PS50181">
    <property type="entry name" value="FBOX"/>
    <property type="match status" value="1"/>
</dbReference>
<keyword evidence="3" id="KW-1185">Reference proteome</keyword>
<dbReference type="Proteomes" id="UP000594364">
    <property type="component" value="Chromosome 2"/>
</dbReference>
<dbReference type="SMART" id="SM00028">
    <property type="entry name" value="TPR"/>
    <property type="match status" value="2"/>
</dbReference>
<dbReference type="EMBL" id="CP031386">
    <property type="protein sequence ID" value="QPG96620.1"/>
    <property type="molecule type" value="Genomic_DNA"/>
</dbReference>
<sequence>MSSDFSLFTSLRYDVNLRQVPSKGIEYAGWNYQNESPLYMLDYHRDRMLRAAIHWKWEKVLEKLSGNKGLQLLTKAAEDAIGPEEPENPLRLRIVVAQEGEISVHRFNTPALAMGNLFPETLPAPGLQPTSSQPQVPPRFTVVVDNVNSSRSEYTHFKTTNRAVYDDARTRAGIGSISPADTAEVLITSRENNSIMEGSITTPYFWRDGRWITPPVSRAFSWEDGSGGNDGTTRRWALERGLAVEQEIQADQLVDGEDCYISNGVGGFRAGVDMMSSTRGVEGEPTMADLIESGRRSYEAKRYKRALEQFTRVMRSCPCARGVRRDRCSCKNFEKVAAEHGSIFKEAMYNCKCDVGRTFNKCNNIHHIQALDFRAATFEALEKLDRAMKDAEWILELAPRLPDGYLRLGKVARLQKNHEYAWKIYTAGIETNKEHAVGSSPKLQQLYNARKPLHRHFSRQDPLRLPTEIVMLIFSYMDFVELPPCLGVCKQWRRTLTSPLHDRLWRNMIFPGRSMKRAPRHDVLKKMLSWAGNGGARKIVIPLPKTFLLTQQKLMLLLKASTGLEHLEIGPQSEGLLFPSNQKIWTKLRHVSIDGTGESSKPAWSTAKVHLGGFPLMFLNNAASSLEHLTVLGIPEQWYTTQSIPVLPKLKTLRMSNTSTSRDSFPIFFLSDAFPRLEQLWIGPNIPNLDSNSLAEWRDKWETMWNHLKVLIFEVSSVVGPISQVENSLLTLRCLTCLNRGNSLQHIRFDVPAENEDRHGRPRVFSNSRYLHTDVDLPQYPEFRNLRSLRSKSFCISPDISRMMFSDALNTGTLSSFDIVFPVESLNDRVGDKSIRHLGEYEWIRGAQSIRSIGCYGFRFRSYPRNDEDLPLPQFLASFPHLETLSIFSEHYEEAEFASVVAAILKITHLKAIYTTSVKGAVMDQLRTVAEGEGVKLIWGHQPQVWPVPLEA</sequence>
<dbReference type="InterPro" id="IPR036038">
    <property type="entry name" value="Aminotransferase-like"/>
</dbReference>
<dbReference type="SUPFAM" id="SSF81383">
    <property type="entry name" value="F-box domain"/>
    <property type="match status" value="1"/>
</dbReference>
<dbReference type="InterPro" id="IPR036047">
    <property type="entry name" value="F-box-like_dom_sf"/>
</dbReference>
<dbReference type="Gene3D" id="3.20.10.10">
    <property type="entry name" value="D-amino Acid Aminotransferase, subunit A, domain 2"/>
    <property type="match status" value="1"/>
</dbReference>
<organism evidence="2 3">
    <name type="scientific">Epichloe festucae (strain Fl1)</name>
    <dbReference type="NCBI Taxonomy" id="877507"/>
    <lineage>
        <taxon>Eukaryota</taxon>
        <taxon>Fungi</taxon>
        <taxon>Dikarya</taxon>
        <taxon>Ascomycota</taxon>
        <taxon>Pezizomycotina</taxon>
        <taxon>Sordariomycetes</taxon>
        <taxon>Hypocreomycetidae</taxon>
        <taxon>Hypocreales</taxon>
        <taxon>Clavicipitaceae</taxon>
        <taxon>Epichloe</taxon>
    </lineage>
</organism>
<reference evidence="2 3" key="1">
    <citation type="journal article" date="2018" name="PLoS Genet.">
        <title>Repeat elements organise 3D genome structure and mediate transcription in the filamentous fungus Epichloe festucae.</title>
        <authorList>
            <person name="Winter D.J."/>
            <person name="Ganley A.R.D."/>
            <person name="Young C.A."/>
            <person name="Liachko I."/>
            <person name="Schardl C.L."/>
            <person name="Dupont P.Y."/>
            <person name="Berry D."/>
            <person name="Ram A."/>
            <person name="Scott B."/>
            <person name="Cox M.P."/>
        </authorList>
    </citation>
    <scope>NUCLEOTIDE SEQUENCE [LARGE SCALE GENOMIC DNA]</scope>
    <source>
        <strain evidence="2 3">Fl1</strain>
    </source>
</reference>
<dbReference type="InterPro" id="IPR043132">
    <property type="entry name" value="BCAT-like_C"/>
</dbReference>
<proteinExistence type="predicted"/>
<gene>
    <name evidence="2" type="ORF">C2857_004759</name>
</gene>
<dbReference type="OrthoDB" id="2254954at2759"/>
<dbReference type="Pfam" id="PF12937">
    <property type="entry name" value="F-box-like"/>
    <property type="match status" value="1"/>
</dbReference>
<dbReference type="Pfam" id="PF01063">
    <property type="entry name" value="Aminotran_4"/>
    <property type="match status" value="1"/>
</dbReference>
<evidence type="ECO:0000313" key="3">
    <source>
        <dbReference type="Proteomes" id="UP000594364"/>
    </source>
</evidence>
<dbReference type="Gene3D" id="1.20.1280.50">
    <property type="match status" value="1"/>
</dbReference>
<protein>
    <recommendedName>
        <fullName evidence="1">F-box domain-containing protein</fullName>
    </recommendedName>
</protein>
<dbReference type="SUPFAM" id="SSF48452">
    <property type="entry name" value="TPR-like"/>
    <property type="match status" value="1"/>
</dbReference>
<dbReference type="SUPFAM" id="SSF56752">
    <property type="entry name" value="D-aminoacid aminotransferase-like PLP-dependent enzymes"/>
    <property type="match status" value="1"/>
</dbReference>
<name>A0A7S9KPJ9_EPIFF</name>
<dbReference type="InterPro" id="IPR001810">
    <property type="entry name" value="F-box_dom"/>
</dbReference>
<dbReference type="InterPro" id="IPR011990">
    <property type="entry name" value="TPR-like_helical_dom_sf"/>
</dbReference>